<dbReference type="PANTHER" id="PTHR30521:SF5">
    <property type="entry name" value="BLR4509 PROTEIN"/>
    <property type="match status" value="1"/>
</dbReference>
<evidence type="ECO:0000256" key="2">
    <source>
        <dbReference type="ARBA" id="ARBA00022559"/>
    </source>
</evidence>
<evidence type="ECO:0000256" key="1">
    <source>
        <dbReference type="ARBA" id="ARBA00001970"/>
    </source>
</evidence>
<dbReference type="GO" id="GO:0046872">
    <property type="term" value="F:metal ion binding"/>
    <property type="evidence" value="ECO:0007669"/>
    <property type="project" value="UniProtKB-KW"/>
</dbReference>
<comment type="cofactor">
    <cofactor evidence="1">
        <name>heme b</name>
        <dbReference type="ChEBI" id="CHEBI:60344"/>
    </cofactor>
</comment>
<dbReference type="GO" id="GO:0005829">
    <property type="term" value="C:cytosol"/>
    <property type="evidence" value="ECO:0007669"/>
    <property type="project" value="TreeGrafter"/>
</dbReference>
<comment type="similarity">
    <text evidence="6">Belongs to the DyP-type peroxidase family.</text>
</comment>
<dbReference type="InterPro" id="IPR006314">
    <property type="entry name" value="Dyp_peroxidase"/>
</dbReference>
<dbReference type="RefSeq" id="WP_015749350.1">
    <property type="nucleotide sequence ID" value="NC_013235.1"/>
</dbReference>
<protein>
    <submittedName>
        <fullName evidence="7">Peroxidase, putative</fullName>
    </submittedName>
</protein>
<dbReference type="SUPFAM" id="SSF54909">
    <property type="entry name" value="Dimeric alpha+beta barrel"/>
    <property type="match status" value="1"/>
</dbReference>
<dbReference type="Proteomes" id="UP000002218">
    <property type="component" value="Chromosome"/>
</dbReference>
<dbReference type="AlphaFoldDB" id="C8XIR0"/>
<evidence type="ECO:0000256" key="3">
    <source>
        <dbReference type="ARBA" id="ARBA00022723"/>
    </source>
</evidence>
<gene>
    <name evidence="7" type="ordered locus">Namu_4236</name>
</gene>
<dbReference type="PANTHER" id="PTHR30521">
    <property type="entry name" value="DEFERROCHELATASE/PEROXIDASE"/>
    <property type="match status" value="1"/>
</dbReference>
<evidence type="ECO:0000256" key="6">
    <source>
        <dbReference type="ARBA" id="ARBA00025737"/>
    </source>
</evidence>
<evidence type="ECO:0000256" key="5">
    <source>
        <dbReference type="ARBA" id="ARBA00023004"/>
    </source>
</evidence>
<dbReference type="GO" id="GO:0020037">
    <property type="term" value="F:heme binding"/>
    <property type="evidence" value="ECO:0007669"/>
    <property type="project" value="InterPro"/>
</dbReference>
<dbReference type="HOGENOM" id="CLU_015125_2_1_11"/>
<keyword evidence="4" id="KW-0560">Oxidoreductase</keyword>
<dbReference type="KEGG" id="nml:Namu_4236"/>
<dbReference type="GO" id="GO:0004601">
    <property type="term" value="F:peroxidase activity"/>
    <property type="evidence" value="ECO:0007669"/>
    <property type="project" value="UniProtKB-KW"/>
</dbReference>
<dbReference type="OrthoDB" id="236246at2"/>
<reference evidence="8" key="1">
    <citation type="submission" date="2009-09" db="EMBL/GenBank/DDBJ databases">
        <title>The complete genome of Nakamurella multipartita DSM 44233.</title>
        <authorList>
            <consortium name="US DOE Joint Genome Institute (JGI-PGF)"/>
            <person name="Lucas S."/>
            <person name="Copeland A."/>
            <person name="Lapidus A."/>
            <person name="Glavina del Rio T."/>
            <person name="Dalin E."/>
            <person name="Tice H."/>
            <person name="Bruce D."/>
            <person name="Goodwin L."/>
            <person name="Pitluck S."/>
            <person name="Kyrpides N."/>
            <person name="Mavromatis K."/>
            <person name="Ivanova N."/>
            <person name="Ovchinnikova G."/>
            <person name="Sims D."/>
            <person name="Meincke L."/>
            <person name="Brettin T."/>
            <person name="Detter J.C."/>
            <person name="Han C."/>
            <person name="Larimer F."/>
            <person name="Land M."/>
            <person name="Hauser L."/>
            <person name="Markowitz V."/>
            <person name="Cheng J.-F."/>
            <person name="Hugenholtz P."/>
            <person name="Woyke T."/>
            <person name="Wu D."/>
            <person name="Klenk H.-P."/>
            <person name="Eisen J.A."/>
        </authorList>
    </citation>
    <scope>NUCLEOTIDE SEQUENCE [LARGE SCALE GENOMIC DNA]</scope>
    <source>
        <strain evidence="8">ATCC 700099 / DSM 44233 / CIP 104796 / JCM 9543 / NBRC 105858 / Y-104</strain>
    </source>
</reference>
<proteinExistence type="inferred from homology"/>
<sequence>MTAGEPDLDQLQGLLTSAFPRSPAGRYVLVALPDAERGRAWLRSLLPMITFSDEVDQQIRARRAADRPAVNVAFTAAGLAALGVPADRTADFSREFREGMVTPHRQRILGDLDGSPSDPRGWRWGGPGTDPVHAVLLLFGADEAALDDVVGELLGAATGVRVVHTVPTVSIADGREHFGFRDAIASPWVPGLHRDRAKRDRVAAGELVLGRPDLTGQPEPFPPVGRDGSYLVIRQLAQDVPGFWTALRQSVGDAQAVRWAAKMTGRWPDGTALIRSPGGAAADPSDDFGYHDDPDGVRCPLGAHIRRANPRDGLGTRPDESIRLVNRHRIFRRGRPFGAAAPWPTWPAGIDPVVVDSGPPDDSGERGVVFVCLGASLARQFEFVTQSWVNNPKFAGLYDEADPITGAPHRRMSGSRGSAIGFEFTAPGPVLNERIDRPATYVRCVGGGYFFLPGRRGLALIAAEA</sequence>
<name>C8XIR0_NAKMY</name>
<keyword evidence="8" id="KW-1185">Reference proteome</keyword>
<evidence type="ECO:0000313" key="8">
    <source>
        <dbReference type="Proteomes" id="UP000002218"/>
    </source>
</evidence>
<evidence type="ECO:0000313" key="7">
    <source>
        <dbReference type="EMBL" id="ACV80525.1"/>
    </source>
</evidence>
<dbReference type="PROSITE" id="PS51404">
    <property type="entry name" value="DYP_PEROXIDASE"/>
    <property type="match status" value="1"/>
</dbReference>
<dbReference type="InterPro" id="IPR011008">
    <property type="entry name" value="Dimeric_a/b-barrel"/>
</dbReference>
<keyword evidence="3" id="KW-0479">Metal-binding</keyword>
<dbReference type="EMBL" id="CP001737">
    <property type="protein sequence ID" value="ACV80525.1"/>
    <property type="molecule type" value="Genomic_DNA"/>
</dbReference>
<reference evidence="7 8" key="2">
    <citation type="journal article" date="2010" name="Stand. Genomic Sci.">
        <title>Complete genome sequence of Nakamurella multipartita type strain (Y-104).</title>
        <authorList>
            <person name="Tice H."/>
            <person name="Mayilraj S."/>
            <person name="Sims D."/>
            <person name="Lapidus A."/>
            <person name="Nolan M."/>
            <person name="Lucas S."/>
            <person name="Glavina Del Rio T."/>
            <person name="Copeland A."/>
            <person name="Cheng J.F."/>
            <person name="Meincke L."/>
            <person name="Bruce D."/>
            <person name="Goodwin L."/>
            <person name="Pitluck S."/>
            <person name="Ivanova N."/>
            <person name="Mavromatis K."/>
            <person name="Ovchinnikova G."/>
            <person name="Pati A."/>
            <person name="Chen A."/>
            <person name="Palaniappan K."/>
            <person name="Land M."/>
            <person name="Hauser L."/>
            <person name="Chang Y.J."/>
            <person name="Jeffries C.D."/>
            <person name="Detter J.C."/>
            <person name="Brettin T."/>
            <person name="Rohde M."/>
            <person name="Goker M."/>
            <person name="Bristow J."/>
            <person name="Eisen J.A."/>
            <person name="Markowitz V."/>
            <person name="Hugenholtz P."/>
            <person name="Kyrpides N.C."/>
            <person name="Klenk H.P."/>
            <person name="Chen F."/>
        </authorList>
    </citation>
    <scope>NUCLEOTIDE SEQUENCE [LARGE SCALE GENOMIC DNA]</scope>
    <source>
        <strain evidence="8">ATCC 700099 / DSM 44233 / CIP 104796 / JCM 9543 / NBRC 105858 / Y-104</strain>
    </source>
</reference>
<dbReference type="InParanoid" id="C8XIR0"/>
<evidence type="ECO:0000256" key="4">
    <source>
        <dbReference type="ARBA" id="ARBA00023002"/>
    </source>
</evidence>
<dbReference type="STRING" id="479431.Namu_4236"/>
<accession>C8XIR0</accession>
<keyword evidence="5" id="KW-0408">Iron</keyword>
<keyword evidence="2 7" id="KW-0575">Peroxidase</keyword>
<dbReference type="eggNOG" id="COG2837">
    <property type="taxonomic scope" value="Bacteria"/>
</dbReference>
<organism evidence="7 8">
    <name type="scientific">Nakamurella multipartita (strain ATCC 700099 / DSM 44233 / CIP 104796 / JCM 9543 / NBRC 105858 / Y-104)</name>
    <name type="common">Microsphaera multipartita</name>
    <dbReference type="NCBI Taxonomy" id="479431"/>
    <lineage>
        <taxon>Bacteria</taxon>
        <taxon>Bacillati</taxon>
        <taxon>Actinomycetota</taxon>
        <taxon>Actinomycetes</taxon>
        <taxon>Nakamurellales</taxon>
        <taxon>Nakamurellaceae</taxon>
        <taxon>Nakamurella</taxon>
    </lineage>
</organism>